<evidence type="ECO:0000313" key="1">
    <source>
        <dbReference type="EMBL" id="MFC3034808.1"/>
    </source>
</evidence>
<keyword evidence="2" id="KW-1185">Reference proteome</keyword>
<protein>
    <submittedName>
        <fullName evidence="1">Uncharacterized protein</fullName>
    </submittedName>
</protein>
<reference evidence="2" key="1">
    <citation type="journal article" date="2019" name="Int. J. Syst. Evol. Microbiol.">
        <title>The Global Catalogue of Microorganisms (GCM) 10K type strain sequencing project: providing services to taxonomists for standard genome sequencing and annotation.</title>
        <authorList>
            <consortium name="The Broad Institute Genomics Platform"/>
            <consortium name="The Broad Institute Genome Sequencing Center for Infectious Disease"/>
            <person name="Wu L."/>
            <person name="Ma J."/>
        </authorList>
    </citation>
    <scope>NUCLEOTIDE SEQUENCE [LARGE SCALE GENOMIC DNA]</scope>
    <source>
        <strain evidence="2">KCTC 42730</strain>
    </source>
</reference>
<dbReference type="EMBL" id="JBHRSD010000048">
    <property type="protein sequence ID" value="MFC3034808.1"/>
    <property type="molecule type" value="Genomic_DNA"/>
</dbReference>
<comment type="caution">
    <text evidence="1">The sequence shown here is derived from an EMBL/GenBank/DDBJ whole genome shotgun (WGS) entry which is preliminary data.</text>
</comment>
<evidence type="ECO:0000313" key="2">
    <source>
        <dbReference type="Proteomes" id="UP001595453"/>
    </source>
</evidence>
<organism evidence="1 2">
    <name type="scientific">Pseudoalteromonas fenneropenaei</name>
    <dbReference type="NCBI Taxonomy" id="1737459"/>
    <lineage>
        <taxon>Bacteria</taxon>
        <taxon>Pseudomonadati</taxon>
        <taxon>Pseudomonadota</taxon>
        <taxon>Gammaproteobacteria</taxon>
        <taxon>Alteromonadales</taxon>
        <taxon>Pseudoalteromonadaceae</taxon>
        <taxon>Pseudoalteromonas</taxon>
    </lineage>
</organism>
<dbReference type="RefSeq" id="WP_377128798.1">
    <property type="nucleotide sequence ID" value="NZ_JBHRSD010000048.1"/>
</dbReference>
<sequence>MKKFLFLVVVVLAFFTIDHPLIKEQRDKLLGEGMEKLGETSQLQRALAAKVARGEIERAMSLSESEHNYIQDALLTDTKLQEFHVRYCVRNELNLYFYEERLAAICEIVTRNLNDANK</sequence>
<name>A0ABV7CQP1_9GAMM</name>
<gene>
    <name evidence="1" type="ORF">ACFOEE_20070</name>
</gene>
<accession>A0ABV7CQP1</accession>
<proteinExistence type="predicted"/>
<dbReference type="Proteomes" id="UP001595453">
    <property type="component" value="Unassembled WGS sequence"/>
</dbReference>